<accession>A0ABY4GF39</accession>
<keyword evidence="2" id="KW-1185">Reference proteome</keyword>
<sequence>MSASYNTYNTPPDANSELAARIVAAMGVAGLIGTADEAEIMAMLTTKPAKTGEWRALLEKQLNAFPTISSSHASPDQGA</sequence>
<dbReference type="Proteomes" id="UP000830401">
    <property type="component" value="Plasmid unnamed5"/>
</dbReference>
<protein>
    <submittedName>
        <fullName evidence="1">Uncharacterized protein</fullName>
    </submittedName>
</protein>
<name>A0ABY4GF39_9BACT</name>
<dbReference type="EMBL" id="CP095066">
    <property type="protein sequence ID" value="UOQ69467.1"/>
    <property type="molecule type" value="Genomic_DNA"/>
</dbReference>
<organism evidence="1 2">
    <name type="scientific">Hymenobacter volaticus</name>
    <dbReference type="NCBI Taxonomy" id="2932254"/>
    <lineage>
        <taxon>Bacteria</taxon>
        <taxon>Pseudomonadati</taxon>
        <taxon>Bacteroidota</taxon>
        <taxon>Cytophagia</taxon>
        <taxon>Cytophagales</taxon>
        <taxon>Hymenobacteraceae</taxon>
        <taxon>Hymenobacter</taxon>
    </lineage>
</organism>
<evidence type="ECO:0000313" key="1">
    <source>
        <dbReference type="EMBL" id="UOQ69467.1"/>
    </source>
</evidence>
<proteinExistence type="predicted"/>
<gene>
    <name evidence="1" type="ORF">MUN86_28735</name>
</gene>
<geneLocation type="plasmid" evidence="1 2">
    <name>unnamed5</name>
</geneLocation>
<dbReference type="RefSeq" id="WP_245127243.1">
    <property type="nucleotide sequence ID" value="NZ_CP095066.1"/>
</dbReference>
<evidence type="ECO:0000313" key="2">
    <source>
        <dbReference type="Proteomes" id="UP000830401"/>
    </source>
</evidence>
<keyword evidence="1" id="KW-0614">Plasmid</keyword>
<reference evidence="1" key="1">
    <citation type="submission" date="2022-04" db="EMBL/GenBank/DDBJ databases">
        <title>Hymenobacter sp. isolated from the air.</title>
        <authorList>
            <person name="Won M."/>
            <person name="Lee C.-M."/>
            <person name="Woen H.-Y."/>
            <person name="Kwon S.-W."/>
        </authorList>
    </citation>
    <scope>NUCLEOTIDE SEQUENCE</scope>
    <source>
        <strain evidence="1">5420S-77</strain>
        <plasmid evidence="1">unnamed5</plasmid>
    </source>
</reference>